<sequence length="116" mass="13236">MLEAQRYGRLSTRRQTRRVNSSGLSTSYALTGTALRTLFFFFQRAVKHGVRKRSVSGRLSSQRAAFCQRPVKLRRADRHSTSEVEVEHADTHGVLCRVFIRISLSALVDTAERTIR</sequence>
<accession>A0AAV7UPX7</accession>
<dbReference type="Proteomes" id="UP001066276">
    <property type="component" value="Chromosome 3_1"/>
</dbReference>
<keyword evidence="3" id="KW-1185">Reference proteome</keyword>
<proteinExistence type="predicted"/>
<comment type="caution">
    <text evidence="2">The sequence shown here is derived from an EMBL/GenBank/DDBJ whole genome shotgun (WGS) entry which is preliminary data.</text>
</comment>
<protein>
    <submittedName>
        <fullName evidence="2">Uncharacterized protein</fullName>
    </submittedName>
</protein>
<keyword evidence="1" id="KW-1133">Transmembrane helix</keyword>
<evidence type="ECO:0000313" key="3">
    <source>
        <dbReference type="Proteomes" id="UP001066276"/>
    </source>
</evidence>
<evidence type="ECO:0000313" key="2">
    <source>
        <dbReference type="EMBL" id="KAJ1189773.1"/>
    </source>
</evidence>
<dbReference type="AlphaFoldDB" id="A0AAV7UPX7"/>
<keyword evidence="1" id="KW-0472">Membrane</keyword>
<keyword evidence="1" id="KW-0812">Transmembrane</keyword>
<reference evidence="2" key="1">
    <citation type="journal article" date="2022" name="bioRxiv">
        <title>Sequencing and chromosome-scale assembly of the giantPleurodeles waltlgenome.</title>
        <authorList>
            <person name="Brown T."/>
            <person name="Elewa A."/>
            <person name="Iarovenko S."/>
            <person name="Subramanian E."/>
            <person name="Araus A.J."/>
            <person name="Petzold A."/>
            <person name="Susuki M."/>
            <person name="Suzuki K.-i.T."/>
            <person name="Hayashi T."/>
            <person name="Toyoda A."/>
            <person name="Oliveira C."/>
            <person name="Osipova E."/>
            <person name="Leigh N.D."/>
            <person name="Simon A."/>
            <person name="Yun M.H."/>
        </authorList>
    </citation>
    <scope>NUCLEOTIDE SEQUENCE</scope>
    <source>
        <strain evidence="2">20211129_DDA</strain>
        <tissue evidence="2">Liver</tissue>
    </source>
</reference>
<evidence type="ECO:0000256" key="1">
    <source>
        <dbReference type="SAM" id="Phobius"/>
    </source>
</evidence>
<organism evidence="2 3">
    <name type="scientific">Pleurodeles waltl</name>
    <name type="common">Iberian ribbed newt</name>
    <dbReference type="NCBI Taxonomy" id="8319"/>
    <lineage>
        <taxon>Eukaryota</taxon>
        <taxon>Metazoa</taxon>
        <taxon>Chordata</taxon>
        <taxon>Craniata</taxon>
        <taxon>Vertebrata</taxon>
        <taxon>Euteleostomi</taxon>
        <taxon>Amphibia</taxon>
        <taxon>Batrachia</taxon>
        <taxon>Caudata</taxon>
        <taxon>Salamandroidea</taxon>
        <taxon>Salamandridae</taxon>
        <taxon>Pleurodelinae</taxon>
        <taxon>Pleurodeles</taxon>
    </lineage>
</organism>
<feature type="transmembrane region" description="Helical" evidence="1">
    <location>
        <begin position="21"/>
        <end position="42"/>
    </location>
</feature>
<name>A0AAV7UPX7_PLEWA</name>
<dbReference type="EMBL" id="JANPWB010000005">
    <property type="protein sequence ID" value="KAJ1189773.1"/>
    <property type="molecule type" value="Genomic_DNA"/>
</dbReference>
<gene>
    <name evidence="2" type="ORF">NDU88_006515</name>
</gene>